<dbReference type="Pfam" id="PF05170">
    <property type="entry name" value="AsmA"/>
    <property type="match status" value="1"/>
</dbReference>
<reference evidence="3 4" key="1">
    <citation type="submission" date="2018-08" db="EMBL/GenBank/DDBJ databases">
        <title>Fulvimarina sp. 85, whole genome shotgun sequence.</title>
        <authorList>
            <person name="Tuo L."/>
        </authorList>
    </citation>
    <scope>NUCLEOTIDE SEQUENCE [LARGE SCALE GENOMIC DNA]</scope>
    <source>
        <strain evidence="3 4">85</strain>
    </source>
</reference>
<dbReference type="GO" id="GO:0005886">
    <property type="term" value="C:plasma membrane"/>
    <property type="evidence" value="ECO:0007669"/>
    <property type="project" value="TreeGrafter"/>
</dbReference>
<keyword evidence="4" id="KW-1185">Reference proteome</keyword>
<feature type="region of interest" description="Disordered" evidence="1">
    <location>
        <begin position="562"/>
        <end position="581"/>
    </location>
</feature>
<feature type="compositionally biased region" description="Low complexity" evidence="1">
    <location>
        <begin position="602"/>
        <end position="621"/>
    </location>
</feature>
<dbReference type="OrthoDB" id="225437at2"/>
<accession>A0A371WYN4</accession>
<dbReference type="RefSeq" id="WP_116684629.1">
    <property type="nucleotide sequence ID" value="NZ_QURL01000009.1"/>
</dbReference>
<dbReference type="PANTHER" id="PTHR30441:SF8">
    <property type="entry name" value="DUF748 DOMAIN-CONTAINING PROTEIN"/>
    <property type="match status" value="1"/>
</dbReference>
<gene>
    <name evidence="3" type="ORF">DYI37_17820</name>
</gene>
<feature type="compositionally biased region" description="Polar residues" evidence="1">
    <location>
        <begin position="565"/>
        <end position="577"/>
    </location>
</feature>
<dbReference type="InterPro" id="IPR007844">
    <property type="entry name" value="AsmA"/>
</dbReference>
<evidence type="ECO:0000313" key="4">
    <source>
        <dbReference type="Proteomes" id="UP000264310"/>
    </source>
</evidence>
<dbReference type="PANTHER" id="PTHR30441">
    <property type="entry name" value="DUF748 DOMAIN-CONTAINING PROTEIN"/>
    <property type="match status" value="1"/>
</dbReference>
<evidence type="ECO:0000259" key="2">
    <source>
        <dbReference type="Pfam" id="PF05170"/>
    </source>
</evidence>
<dbReference type="EMBL" id="QURL01000009">
    <property type="protein sequence ID" value="RFC62101.1"/>
    <property type="molecule type" value="Genomic_DNA"/>
</dbReference>
<sequence length="621" mass="64663">MRPRPLKRRWIWGIGSLVALAALIVLLPRFVLASDGARAELVQRIETLTGEPAAISGPVEFDLFPRARLVADRIAIGTAAETRIERIIADFDPIDALFGEARISRIVLVRPERDGASVPPADPAGTGAVAGPERRARDSAAFVADLAELARGAIDRLDDLQILVIRNGIWRSSEETFGPNGISNANLTITRASNLSAFQMVGDFVWNGVPATMEMNLASTQRLKAGQESAVDFDLSSPTLDLNFEGQVAFDPAPTLLGRFEARGDSFARTAAWLSDTRTEIPDLGAVSLTGSLVLEGRMLAVNDAELRVAGSAGRGALEYDLDRDHVDGTLAFSTLDLTPIAEAIVPLPSGPFGMMRPINVDFASTADLALRLSADEARFGSLAFANMAAVLTVGGGSVGLELGDASFYGGRAYGRLSLSGGADPVLSGELNGSGVDLGAVSNAFGTPVLVLSGNGRVGANISAPAEDWRTIARSAETQLTLSAADGSLSGFDPSVFATAGTRSIYSGITGGSLPFEELKADLRGYGTEVTVRSLSLGNANDLLEMSGRADPVEGRIALDGRSRSLPQTASSGTRSGEFTAPKPISFKVEGVWPDLRVVTDGPAASPSDASGIAAGGSAAP</sequence>
<dbReference type="GO" id="GO:0090313">
    <property type="term" value="P:regulation of protein targeting to membrane"/>
    <property type="evidence" value="ECO:0007669"/>
    <property type="project" value="TreeGrafter"/>
</dbReference>
<dbReference type="AlphaFoldDB" id="A0A371WYN4"/>
<organism evidence="3 4">
    <name type="scientific">Fulvimarina endophytica</name>
    <dbReference type="NCBI Taxonomy" id="2293836"/>
    <lineage>
        <taxon>Bacteria</taxon>
        <taxon>Pseudomonadati</taxon>
        <taxon>Pseudomonadota</taxon>
        <taxon>Alphaproteobacteria</taxon>
        <taxon>Hyphomicrobiales</taxon>
        <taxon>Aurantimonadaceae</taxon>
        <taxon>Fulvimarina</taxon>
    </lineage>
</organism>
<dbReference type="Proteomes" id="UP000264310">
    <property type="component" value="Unassembled WGS sequence"/>
</dbReference>
<protein>
    <submittedName>
        <fullName evidence="3">AsmA family protein</fullName>
    </submittedName>
</protein>
<evidence type="ECO:0000256" key="1">
    <source>
        <dbReference type="SAM" id="MobiDB-lite"/>
    </source>
</evidence>
<evidence type="ECO:0000313" key="3">
    <source>
        <dbReference type="EMBL" id="RFC62101.1"/>
    </source>
</evidence>
<dbReference type="InterPro" id="IPR052894">
    <property type="entry name" value="AsmA-related"/>
</dbReference>
<feature type="region of interest" description="Disordered" evidence="1">
    <location>
        <begin position="600"/>
        <end position="621"/>
    </location>
</feature>
<proteinExistence type="predicted"/>
<comment type="caution">
    <text evidence="3">The sequence shown here is derived from an EMBL/GenBank/DDBJ whole genome shotgun (WGS) entry which is preliminary data.</text>
</comment>
<feature type="domain" description="AsmA" evidence="2">
    <location>
        <begin position="358"/>
        <end position="523"/>
    </location>
</feature>
<name>A0A371WYN4_9HYPH</name>